<keyword evidence="5" id="KW-1185">Reference proteome</keyword>
<feature type="region of interest" description="Disordered" evidence="1">
    <location>
        <begin position="1"/>
        <end position="60"/>
    </location>
</feature>
<evidence type="ECO:0000313" key="5">
    <source>
        <dbReference type="Proteomes" id="UP000193067"/>
    </source>
</evidence>
<organism evidence="4 5">
    <name type="scientific">Trametes coccinea (strain BRFM310)</name>
    <name type="common">Pycnoporus coccineus</name>
    <dbReference type="NCBI Taxonomy" id="1353009"/>
    <lineage>
        <taxon>Eukaryota</taxon>
        <taxon>Fungi</taxon>
        <taxon>Dikarya</taxon>
        <taxon>Basidiomycota</taxon>
        <taxon>Agaricomycotina</taxon>
        <taxon>Agaricomycetes</taxon>
        <taxon>Polyporales</taxon>
        <taxon>Polyporaceae</taxon>
        <taxon>Trametes</taxon>
    </lineage>
</organism>
<feature type="region of interest" description="Disordered" evidence="1">
    <location>
        <begin position="742"/>
        <end position="782"/>
    </location>
</feature>
<dbReference type="InterPro" id="IPR045338">
    <property type="entry name" value="DUF6535"/>
</dbReference>
<feature type="domain" description="DUF6535" evidence="3">
    <location>
        <begin position="86"/>
        <end position="264"/>
    </location>
</feature>
<reference evidence="4 5" key="1">
    <citation type="journal article" date="2015" name="Biotechnol. Biofuels">
        <title>Enhanced degradation of softwood versus hardwood by the white-rot fungus Pycnoporus coccineus.</title>
        <authorList>
            <person name="Couturier M."/>
            <person name="Navarro D."/>
            <person name="Chevret D."/>
            <person name="Henrissat B."/>
            <person name="Piumi F."/>
            <person name="Ruiz-Duenas F.J."/>
            <person name="Martinez A.T."/>
            <person name="Grigoriev I.V."/>
            <person name="Riley R."/>
            <person name="Lipzen A."/>
            <person name="Berrin J.G."/>
            <person name="Master E.R."/>
            <person name="Rosso M.N."/>
        </authorList>
    </citation>
    <scope>NUCLEOTIDE SEQUENCE [LARGE SCALE GENOMIC DNA]</scope>
    <source>
        <strain evidence="4 5">BRFM310</strain>
    </source>
</reference>
<feature type="transmembrane region" description="Helical" evidence="2">
    <location>
        <begin position="240"/>
        <end position="264"/>
    </location>
</feature>
<evidence type="ECO:0000256" key="2">
    <source>
        <dbReference type="SAM" id="Phobius"/>
    </source>
</evidence>
<feature type="transmembrane region" description="Helical" evidence="2">
    <location>
        <begin position="178"/>
        <end position="203"/>
    </location>
</feature>
<feature type="transmembrane region" description="Helical" evidence="2">
    <location>
        <begin position="103"/>
        <end position="122"/>
    </location>
</feature>
<dbReference type="EMBL" id="KZ084094">
    <property type="protein sequence ID" value="OSD05185.1"/>
    <property type="molecule type" value="Genomic_DNA"/>
</dbReference>
<proteinExistence type="predicted"/>
<protein>
    <recommendedName>
        <fullName evidence="3">DUF6535 domain-containing protein</fullName>
    </recommendedName>
</protein>
<gene>
    <name evidence="4" type="ORF">PYCCODRAFT_1475728</name>
</gene>
<name>A0A1Y2IVK7_TRAC3</name>
<dbReference type="STRING" id="1353009.A0A1Y2IVK7"/>
<dbReference type="Pfam" id="PF20153">
    <property type="entry name" value="DUF6535"/>
    <property type="match status" value="1"/>
</dbReference>
<dbReference type="AlphaFoldDB" id="A0A1Y2IVK7"/>
<dbReference type="OrthoDB" id="3219854at2759"/>
<evidence type="ECO:0000313" key="4">
    <source>
        <dbReference type="EMBL" id="OSD05185.1"/>
    </source>
</evidence>
<evidence type="ECO:0000259" key="3">
    <source>
        <dbReference type="Pfam" id="PF20153"/>
    </source>
</evidence>
<keyword evidence="2" id="KW-0472">Membrane</keyword>
<accession>A0A1Y2IVK7</accession>
<keyword evidence="2" id="KW-1133">Transmembrane helix</keyword>
<feature type="compositionally biased region" description="Basic and acidic residues" evidence="1">
    <location>
        <begin position="749"/>
        <end position="766"/>
    </location>
</feature>
<feature type="transmembrane region" description="Helical" evidence="2">
    <location>
        <begin position="270"/>
        <end position="296"/>
    </location>
</feature>
<evidence type="ECO:0000256" key="1">
    <source>
        <dbReference type="SAM" id="MobiDB-lite"/>
    </source>
</evidence>
<sequence>MEPLPQPSPGDAHDPPASNNQVSIPQPSPGDAKGPSASSNQDDRHAAAGVVGDKGWDSSDPQSILAELQTEYAEVQSSEAQDSLDKAAYSLHDKTLDRYQQELDALLIYAGLFSAILTAFNVESYRLLQPDATESNASAIRDLAAELRILALNVDRTETTGTLPLRARAPTPFQPPSFVVWVNCLWFASLVISLASATIALLVKQWLYEARTGISGQSRASTQLLQYRIQSIEGWKVRGIALLVPLLLQVALLVFLAGLLILLYNLHTVVAAVSTAFAGLLFLFLVVVTLLPAFYGGCCYRSPQARLVATAVRPIRNHVRHRARQITRFFSRYTVQDKDTPHAHPSKGLKFSYWVFSAFQKPFVNLSRAPRCLPWRDQEQVDLRERSGPLDVKTAVTAWATTLDPTHLDNMRIALSGEPNAPLVDCLRHLGINMDGEIDLPAALSKRNVSRRLVPIVLTALRQMLTIDRAKRRAHSWESVVQQLLNMYTYTGMSLSSESHPPHDAEALRTAFFVLMEATSIENRYAALYYLCTAVDVDSDAACDYKRVSRIFSAAERWIKQLRSAGERQLQEVVRCPQTTLTAFRIIVHCMLRITEGKTAVPSADIESLRDLYKRACTVLSDLSSFLPPGEALLEGPEENKRLCDELAFGLQPLIPLLIRLSRPNPSNALRKPSIPDMVPVHVADALYDVWIRAKAVLTFRAIRSNLQVISDLSSAFTDTLQDVWDGLQAVMKLNIVFSAGTDSAQDQGHPDADPVHDGQEEETRADSQPTGDGPPPQETREVVTKKLEALQADIGSFFPAQVLGPLPHSS</sequence>
<keyword evidence="2" id="KW-0812">Transmembrane</keyword>
<dbReference type="Proteomes" id="UP000193067">
    <property type="component" value="Unassembled WGS sequence"/>
</dbReference>